<dbReference type="OrthoDB" id="9806902at2"/>
<protein>
    <submittedName>
        <fullName evidence="2">Lysophospholipase</fullName>
    </submittedName>
</protein>
<dbReference type="KEGG" id="mam:Mesau_03379"/>
<sequence>MPFSQQRVVRSPTGADLNLFVRQADSSPRAVVQINHGLAEHAGRYDRFAGFLSARGFHVYVHDHRGHGTTRAPDAPLGRFADKDGPAKVIADVDAIRDLIAREQPDLPVILFGHSMGASVALNYLLRHSDRIHAAAIWNGNFSQGLLGQVALGILAWERMRLGSDVPSRLLPKLTFQAWGKAVPDHRTLFDWLSRDDAEVAKYIADPLCGWDASISMWRDVVAMALNGGKDAAFAGIRRDLPVAIVGGEKDPASDYGKGITHLANRMRKMGFSNLVSKVYPGTRHESLNEANRDTVMDDFANWADAVLKARRFGPSQEP</sequence>
<dbReference type="RefSeq" id="WP_015317169.1">
    <property type="nucleotide sequence ID" value="NC_019973.1"/>
</dbReference>
<dbReference type="eggNOG" id="COG2267">
    <property type="taxonomic scope" value="Bacteria"/>
</dbReference>
<keyword evidence="3" id="KW-1185">Reference proteome</keyword>
<organism evidence="2 3">
    <name type="scientific">Mesorhizobium australicum (strain HAMBI 3006 / LMG 24608 / WSM2073)</name>
    <dbReference type="NCBI Taxonomy" id="754035"/>
    <lineage>
        <taxon>Bacteria</taxon>
        <taxon>Pseudomonadati</taxon>
        <taxon>Pseudomonadota</taxon>
        <taxon>Alphaproteobacteria</taxon>
        <taxon>Hyphomicrobiales</taxon>
        <taxon>Phyllobacteriaceae</taxon>
        <taxon>Mesorhizobium</taxon>
    </lineage>
</organism>
<evidence type="ECO:0000259" key="1">
    <source>
        <dbReference type="Pfam" id="PF12146"/>
    </source>
</evidence>
<reference evidence="3" key="1">
    <citation type="submission" date="2012-02" db="EMBL/GenBank/DDBJ databases">
        <title>Complete sequence of Mesorhizobium australicum WSM2073.</title>
        <authorList>
            <person name="Lucas S."/>
            <person name="Han J."/>
            <person name="Lapidus A."/>
            <person name="Cheng J.-F."/>
            <person name="Goodwin L."/>
            <person name="Pitluck S."/>
            <person name="Peters L."/>
            <person name="Gu W."/>
            <person name="Detter J.C."/>
            <person name="Han C."/>
            <person name="Tapia R."/>
            <person name="Land M."/>
            <person name="Hauser L."/>
            <person name="Kyrpides N."/>
            <person name="Ivanova N."/>
            <person name="Pagani I."/>
            <person name="Reeve W.G."/>
            <person name="Howieson J.G."/>
            <person name="Tiwari R.P."/>
            <person name="O'Hara G.W."/>
            <person name="Atkins C.A."/>
            <person name="Ronson C.W."/>
            <person name="Nandasena K.G."/>
            <person name="Woyke T."/>
        </authorList>
    </citation>
    <scope>NUCLEOTIDE SEQUENCE [LARGE SCALE GENOMIC DNA]</scope>
    <source>
        <strain evidence="3">LMG 24608 / HAMBI 3006 / WSM2073</strain>
    </source>
</reference>
<dbReference type="HOGENOM" id="CLU_026209_1_0_5"/>
<name>L0KKY2_MESAW</name>
<proteinExistence type="predicted"/>
<feature type="domain" description="Serine aminopeptidase S33" evidence="1">
    <location>
        <begin position="27"/>
        <end position="291"/>
    </location>
</feature>
<dbReference type="Gene3D" id="3.40.50.1820">
    <property type="entry name" value="alpha/beta hydrolase"/>
    <property type="match status" value="1"/>
</dbReference>
<accession>L0KKY2</accession>
<dbReference type="InterPro" id="IPR051044">
    <property type="entry name" value="MAG_DAG_Lipase"/>
</dbReference>
<evidence type="ECO:0000313" key="3">
    <source>
        <dbReference type="Proteomes" id="UP000010998"/>
    </source>
</evidence>
<dbReference type="PANTHER" id="PTHR11614">
    <property type="entry name" value="PHOSPHOLIPASE-RELATED"/>
    <property type="match status" value="1"/>
</dbReference>
<dbReference type="GeneID" id="90990742"/>
<gene>
    <name evidence="2" type="ordered locus">Mesau_03379</name>
</gene>
<evidence type="ECO:0000313" key="2">
    <source>
        <dbReference type="EMBL" id="AGB45746.1"/>
    </source>
</evidence>
<dbReference type="EMBL" id="CP003358">
    <property type="protein sequence ID" value="AGB45746.1"/>
    <property type="molecule type" value="Genomic_DNA"/>
</dbReference>
<dbReference type="AlphaFoldDB" id="L0KKY2"/>
<dbReference type="Proteomes" id="UP000010998">
    <property type="component" value="Chromosome"/>
</dbReference>
<dbReference type="Pfam" id="PF12146">
    <property type="entry name" value="Hydrolase_4"/>
    <property type="match status" value="1"/>
</dbReference>
<dbReference type="SUPFAM" id="SSF53474">
    <property type="entry name" value="alpha/beta-Hydrolases"/>
    <property type="match status" value="1"/>
</dbReference>
<dbReference type="InterPro" id="IPR022742">
    <property type="entry name" value="Hydrolase_4"/>
</dbReference>
<dbReference type="InterPro" id="IPR029058">
    <property type="entry name" value="AB_hydrolase_fold"/>
</dbReference>
<dbReference type="STRING" id="754035.Mesau_03379"/>